<sequence length="257" mass="29051">MAVNHLLTKALFCTFVLSAFSINTVEAKSNSPKIFQGFGAEVDGYIRHSAQRYRVSEAMLRGLIKMEDGWYDNISPTGATGVGQFTMGTWNWLAAKPEGKAIGMRLVDIRNKGTRADPRRNKYINTLATGLLARWHIDQFRERGITISDANLYMAHNIGLDGFHRALQGKATADDIRNMRLNGMKRGMTVSGFIAYQKRRYEQNKAEANFITAQSSVQLAKNLNWVEPNDNTIVWVQPKTLQRRNDGLDDLVWINPQ</sequence>
<dbReference type="InterPro" id="IPR023346">
    <property type="entry name" value="Lysozyme-like_dom_sf"/>
</dbReference>
<reference evidence="1 2" key="1">
    <citation type="submission" date="2017-11" db="EMBL/GenBank/DDBJ databases">
        <title>Reclassification of Bisgaard taxon 5 as Caviibacterium pharyngocola gen. nov., sp. nov.</title>
        <authorList>
            <person name="Christensen H."/>
        </authorList>
    </citation>
    <scope>NUCLEOTIDE SEQUENCE [LARGE SCALE GENOMIC DNA]</scope>
    <source>
        <strain evidence="1 2">7_3</strain>
    </source>
</reference>
<dbReference type="AlphaFoldDB" id="A0A2M8RV55"/>
<dbReference type="RefSeq" id="WP_100296870.1">
    <property type="nucleotide sequence ID" value="NZ_PHGZ01000014.1"/>
</dbReference>
<evidence type="ECO:0000313" key="1">
    <source>
        <dbReference type="EMBL" id="PJG82771.1"/>
    </source>
</evidence>
<keyword evidence="2" id="KW-1185">Reference proteome</keyword>
<evidence type="ECO:0000313" key="2">
    <source>
        <dbReference type="Proteomes" id="UP000230282"/>
    </source>
</evidence>
<comment type="caution">
    <text evidence="1">The sequence shown here is derived from an EMBL/GenBank/DDBJ whole genome shotgun (WGS) entry which is preliminary data.</text>
</comment>
<dbReference type="EMBL" id="PHGZ01000014">
    <property type="protein sequence ID" value="PJG82771.1"/>
    <property type="molecule type" value="Genomic_DNA"/>
</dbReference>
<dbReference type="OrthoDB" id="5671547at2"/>
<dbReference type="Gene3D" id="1.10.530.10">
    <property type="match status" value="1"/>
</dbReference>
<dbReference type="Proteomes" id="UP000230282">
    <property type="component" value="Unassembled WGS sequence"/>
</dbReference>
<dbReference type="SUPFAM" id="SSF53955">
    <property type="entry name" value="Lysozyme-like"/>
    <property type="match status" value="1"/>
</dbReference>
<name>A0A2M8RV55_9PAST</name>
<accession>A0A2M8RV55</accession>
<proteinExistence type="predicted"/>
<protein>
    <submittedName>
        <fullName evidence="1">Lytic murein transglycosylase</fullName>
    </submittedName>
</protein>
<gene>
    <name evidence="1" type="ORF">CVP04_07350</name>
</gene>
<organism evidence="1 2">
    <name type="scientific">Caviibacterium pharyngocola</name>
    <dbReference type="NCBI Taxonomy" id="28159"/>
    <lineage>
        <taxon>Bacteria</taxon>
        <taxon>Pseudomonadati</taxon>
        <taxon>Pseudomonadota</taxon>
        <taxon>Gammaproteobacteria</taxon>
        <taxon>Pasteurellales</taxon>
        <taxon>Pasteurellaceae</taxon>
        <taxon>Caviibacterium</taxon>
    </lineage>
</organism>